<name>A0A1I4ILC1_9BURK</name>
<organism evidence="1 2">
    <name type="scientific">Rugamonas rubra</name>
    <dbReference type="NCBI Taxonomy" id="758825"/>
    <lineage>
        <taxon>Bacteria</taxon>
        <taxon>Pseudomonadati</taxon>
        <taxon>Pseudomonadota</taxon>
        <taxon>Betaproteobacteria</taxon>
        <taxon>Burkholderiales</taxon>
        <taxon>Oxalobacteraceae</taxon>
        <taxon>Telluria group</taxon>
        <taxon>Rugamonas</taxon>
    </lineage>
</organism>
<dbReference type="RefSeq" id="WP_093383565.1">
    <property type="nucleotide sequence ID" value="NZ_FOTW01000005.1"/>
</dbReference>
<evidence type="ECO:0000313" key="2">
    <source>
        <dbReference type="Proteomes" id="UP000199470"/>
    </source>
</evidence>
<dbReference type="InterPro" id="IPR001646">
    <property type="entry name" value="5peptide_repeat"/>
</dbReference>
<dbReference type="Gene3D" id="2.160.20.80">
    <property type="entry name" value="E3 ubiquitin-protein ligase SopA"/>
    <property type="match status" value="2"/>
</dbReference>
<dbReference type="EMBL" id="FOTW01000005">
    <property type="protein sequence ID" value="SFL54887.1"/>
    <property type="molecule type" value="Genomic_DNA"/>
</dbReference>
<proteinExistence type="predicted"/>
<dbReference type="OrthoDB" id="12147at2"/>
<dbReference type="PANTHER" id="PTHR14136">
    <property type="entry name" value="BTB_POZ DOMAIN-CONTAINING PROTEIN KCTD9"/>
    <property type="match status" value="1"/>
</dbReference>
<dbReference type="AlphaFoldDB" id="A0A1I4ILC1"/>
<dbReference type="SUPFAM" id="SSF141571">
    <property type="entry name" value="Pentapeptide repeat-like"/>
    <property type="match status" value="1"/>
</dbReference>
<dbReference type="Pfam" id="PF13599">
    <property type="entry name" value="Pentapeptide_4"/>
    <property type="match status" value="1"/>
</dbReference>
<dbReference type="Proteomes" id="UP000199470">
    <property type="component" value="Unassembled WGS sequence"/>
</dbReference>
<protein>
    <submittedName>
        <fullName evidence="1">Uncharacterized protein YjbI, contains pentapeptide repeats</fullName>
    </submittedName>
</protein>
<accession>A0A1I4ILC1</accession>
<dbReference type="PANTHER" id="PTHR14136:SF17">
    <property type="entry name" value="BTB_POZ DOMAIN-CONTAINING PROTEIN KCTD9"/>
    <property type="match status" value="1"/>
</dbReference>
<dbReference type="STRING" id="758825.SAMN02982985_00625"/>
<keyword evidence="2" id="KW-1185">Reference proteome</keyword>
<reference evidence="1 2" key="1">
    <citation type="submission" date="2016-10" db="EMBL/GenBank/DDBJ databases">
        <authorList>
            <person name="de Groot N.N."/>
        </authorList>
    </citation>
    <scope>NUCLEOTIDE SEQUENCE [LARGE SCALE GENOMIC DNA]</scope>
    <source>
        <strain evidence="1 2">ATCC 43154</strain>
    </source>
</reference>
<evidence type="ECO:0000313" key="1">
    <source>
        <dbReference type="EMBL" id="SFL54887.1"/>
    </source>
</evidence>
<dbReference type="Pfam" id="PF00805">
    <property type="entry name" value="Pentapeptide"/>
    <property type="match status" value="1"/>
</dbReference>
<sequence>MTLNYTLVAELTLARAAIDKLLDGRSHPLRFERCVFDGEDLSRLDLRGCVFVRCSLATSCLSRAQLGDSEWIACRAGGCDFSWADLTDARFNDSDLNNSNWTGARLAAVVFDGTKLTGATFGDIRGLGLAFQDSLLVGADLRGMSFRKQRLIGLDFSGADLGGCDFRDAVFDGGSLRDANLRLARFEGSDLRQVVLGALTMEQVSSFKRAVISAEQAAMLAASMGLFVA</sequence>
<gene>
    <name evidence="1" type="ORF">SAMN02982985_00625</name>
</gene>
<dbReference type="InterPro" id="IPR051082">
    <property type="entry name" value="Pentapeptide-BTB/POZ_domain"/>
</dbReference>